<dbReference type="Proteomes" id="UP000298596">
    <property type="component" value="Plasmid p3"/>
</dbReference>
<dbReference type="Gene3D" id="3.30.450.20">
    <property type="entry name" value="PAS domain"/>
    <property type="match status" value="1"/>
</dbReference>
<evidence type="ECO:0008006" key="3">
    <source>
        <dbReference type="Google" id="ProtNLM"/>
    </source>
</evidence>
<evidence type="ECO:0000313" key="1">
    <source>
        <dbReference type="EMBL" id="QCO06338.1"/>
    </source>
</evidence>
<name>A0A4D8Q8A4_AZOBR</name>
<accession>A0A4D8Q8A4</accession>
<gene>
    <name evidence="1" type="ORF">D3867_30965</name>
</gene>
<evidence type="ECO:0000313" key="2">
    <source>
        <dbReference type="Proteomes" id="UP000298596"/>
    </source>
</evidence>
<dbReference type="SUPFAM" id="SSF55785">
    <property type="entry name" value="PYP-like sensor domain (PAS domain)"/>
    <property type="match status" value="1"/>
</dbReference>
<geneLocation type="plasmid" evidence="1">
    <name>p3</name>
</geneLocation>
<dbReference type="EMBL" id="CP032333">
    <property type="protein sequence ID" value="QCO06338.1"/>
    <property type="molecule type" value="Genomic_DNA"/>
</dbReference>
<dbReference type="AlphaFoldDB" id="A0A4D8Q8A4"/>
<sequence length="105" mass="11550">MRERERVARLLAESERQLSDLVISSPLPILLVFPDSLTVAFLNQRAADLLGPSRSTAIGARLPDLIDLGEAGDRDVGPAARRPVPLRRIPYRTSGSLLRRPLARS</sequence>
<protein>
    <recommendedName>
        <fullName evidence="3">PAS domain-containing protein</fullName>
    </recommendedName>
</protein>
<proteinExistence type="predicted"/>
<keyword evidence="1" id="KW-0614">Plasmid</keyword>
<dbReference type="InterPro" id="IPR035965">
    <property type="entry name" value="PAS-like_dom_sf"/>
</dbReference>
<organism evidence="1 2">
    <name type="scientific">Azospirillum brasilense</name>
    <dbReference type="NCBI Taxonomy" id="192"/>
    <lineage>
        <taxon>Bacteria</taxon>
        <taxon>Pseudomonadati</taxon>
        <taxon>Pseudomonadota</taxon>
        <taxon>Alphaproteobacteria</taxon>
        <taxon>Rhodospirillales</taxon>
        <taxon>Azospirillaceae</taxon>
        <taxon>Azospirillum</taxon>
    </lineage>
</organism>
<reference evidence="1 2" key="1">
    <citation type="submission" date="2018-09" db="EMBL/GenBank/DDBJ databases">
        <title>Whole genome based analysis of evolution and adaptive divergence in Indian and Brazilian strains of Azospirillum brasilense.</title>
        <authorList>
            <person name="Singh C."/>
            <person name="Tripathi A.K."/>
        </authorList>
    </citation>
    <scope>NUCLEOTIDE SEQUENCE [LARGE SCALE GENOMIC DNA]</scope>
    <source>
        <strain evidence="1 2">MTCC4036</strain>
        <plasmid evidence="1 2">p3</plasmid>
    </source>
</reference>